<evidence type="ECO:0000256" key="1">
    <source>
        <dbReference type="ARBA" id="ARBA00007118"/>
    </source>
</evidence>
<proteinExistence type="inferred from homology"/>
<evidence type="ECO:0000256" key="2">
    <source>
        <dbReference type="ARBA" id="ARBA00023002"/>
    </source>
</evidence>
<dbReference type="GO" id="GO:0016491">
    <property type="term" value="F:oxidoreductase activity"/>
    <property type="evidence" value="ECO:0007669"/>
    <property type="project" value="UniProtKB-KW"/>
</dbReference>
<dbReference type="PANTHER" id="PTHR43673">
    <property type="entry name" value="NAD(P)H NITROREDUCTASE YDGI-RELATED"/>
    <property type="match status" value="1"/>
</dbReference>
<comment type="similarity">
    <text evidence="1">Belongs to the nitroreductase family.</text>
</comment>
<dbReference type="Gene3D" id="3.40.109.10">
    <property type="entry name" value="NADH Oxidase"/>
    <property type="match status" value="1"/>
</dbReference>
<dbReference type="AlphaFoldDB" id="A0A6J6B244"/>
<dbReference type="CDD" id="cd02138">
    <property type="entry name" value="TdsD-like"/>
    <property type="match status" value="1"/>
</dbReference>
<protein>
    <submittedName>
        <fullName evidence="4">Unannotated protein</fullName>
    </submittedName>
</protein>
<dbReference type="Pfam" id="PF00881">
    <property type="entry name" value="Nitroreductase"/>
    <property type="match status" value="1"/>
</dbReference>
<organism evidence="4">
    <name type="scientific">freshwater metagenome</name>
    <dbReference type="NCBI Taxonomy" id="449393"/>
    <lineage>
        <taxon>unclassified sequences</taxon>
        <taxon>metagenomes</taxon>
        <taxon>ecological metagenomes</taxon>
    </lineage>
</organism>
<feature type="domain" description="Nitroreductase" evidence="3">
    <location>
        <begin position="13"/>
        <end position="59"/>
    </location>
</feature>
<name>A0A6J6B244_9ZZZZ</name>
<dbReference type="InterPro" id="IPR000415">
    <property type="entry name" value="Nitroreductase-like"/>
</dbReference>
<dbReference type="InterPro" id="IPR029479">
    <property type="entry name" value="Nitroreductase"/>
</dbReference>
<dbReference type="PANTHER" id="PTHR43673:SF10">
    <property type="entry name" value="NADH DEHYDROGENASE_NAD(P)H NITROREDUCTASE XCC3605-RELATED"/>
    <property type="match status" value="1"/>
</dbReference>
<evidence type="ECO:0000313" key="4">
    <source>
        <dbReference type="EMBL" id="CAB4532796.1"/>
    </source>
</evidence>
<keyword evidence="2" id="KW-0560">Oxidoreductase</keyword>
<gene>
    <name evidence="4" type="ORF">UFOPK1419_00113</name>
</gene>
<reference evidence="4" key="1">
    <citation type="submission" date="2020-05" db="EMBL/GenBank/DDBJ databases">
        <authorList>
            <person name="Chiriac C."/>
            <person name="Salcher M."/>
            <person name="Ghai R."/>
            <person name="Kavagutti S V."/>
        </authorList>
    </citation>
    <scope>NUCLEOTIDE SEQUENCE</scope>
</reference>
<dbReference type="EMBL" id="CAEZSK010000007">
    <property type="protein sequence ID" value="CAB4532796.1"/>
    <property type="molecule type" value="Genomic_DNA"/>
</dbReference>
<sequence>MRAQTSQPVHEIIATRRSPRSLDPTSPFTDEDLVAALEAARWAPSAFNGQPWRFFVGRNGDSTFSATLSTLAPFNQSWAKNASVLITVAAKTTKDDGSIHADYQFDCGLAVSQLVFEVHNRGFVAHQMTGFDRVASSTVLEMDTYLTPIVVIAIGKQDVPEKLEGPAAEREVAPRERKPLSEIVVKGLPL</sequence>
<evidence type="ECO:0000259" key="3">
    <source>
        <dbReference type="Pfam" id="PF00881"/>
    </source>
</evidence>
<dbReference type="SUPFAM" id="SSF55469">
    <property type="entry name" value="FMN-dependent nitroreductase-like"/>
    <property type="match status" value="1"/>
</dbReference>
<accession>A0A6J6B244</accession>